<gene>
    <name evidence="2" type="ORF">F53441_14404</name>
</gene>
<accession>A0A8H4JHG9</accession>
<sequence length="143" mass="15635">MQFISFLSILSLAAALPTAPNVPTQDGLIVARDDVAPTTHLKQPEHASIFVARSLGEYTGSWPATSIWLGGRAFQFMLEKLSNGKYKLTWWNNDPANANRKVKFTLNSGSGSRIYDVVTVPRTTGSAEITPSTSTFRGIFDEV</sequence>
<dbReference type="Proteomes" id="UP000605986">
    <property type="component" value="Unassembled WGS sequence"/>
</dbReference>
<evidence type="ECO:0000313" key="2">
    <source>
        <dbReference type="EMBL" id="KAF4420092.1"/>
    </source>
</evidence>
<comment type="caution">
    <text evidence="2">The sequence shown here is derived from an EMBL/GenBank/DDBJ whole genome shotgun (WGS) entry which is preliminary data.</text>
</comment>
<name>A0A8H4JHG9_9HYPO</name>
<keyword evidence="3" id="KW-1185">Reference proteome</keyword>
<evidence type="ECO:0008006" key="4">
    <source>
        <dbReference type="Google" id="ProtNLM"/>
    </source>
</evidence>
<reference evidence="2" key="1">
    <citation type="submission" date="2020-01" db="EMBL/GenBank/DDBJ databases">
        <title>Identification and distribution of gene clusters putatively required for synthesis of sphingolipid metabolism inhibitors in phylogenetically diverse species of the filamentous fungus Fusarium.</title>
        <authorList>
            <person name="Kim H.-S."/>
            <person name="Busman M."/>
            <person name="Brown D.W."/>
            <person name="Divon H."/>
            <person name="Uhlig S."/>
            <person name="Proctor R.H."/>
        </authorList>
    </citation>
    <scope>NUCLEOTIDE SEQUENCE</scope>
    <source>
        <strain evidence="2">NRRL 53441</strain>
    </source>
</reference>
<keyword evidence="1" id="KW-0732">Signal</keyword>
<evidence type="ECO:0000313" key="3">
    <source>
        <dbReference type="Proteomes" id="UP000605986"/>
    </source>
</evidence>
<feature type="signal peptide" evidence="1">
    <location>
        <begin position="1"/>
        <end position="15"/>
    </location>
</feature>
<organism evidence="2 3">
    <name type="scientific">Fusarium austroafricanum</name>
    <dbReference type="NCBI Taxonomy" id="2364996"/>
    <lineage>
        <taxon>Eukaryota</taxon>
        <taxon>Fungi</taxon>
        <taxon>Dikarya</taxon>
        <taxon>Ascomycota</taxon>
        <taxon>Pezizomycotina</taxon>
        <taxon>Sordariomycetes</taxon>
        <taxon>Hypocreomycetidae</taxon>
        <taxon>Hypocreales</taxon>
        <taxon>Nectriaceae</taxon>
        <taxon>Fusarium</taxon>
        <taxon>Fusarium concolor species complex</taxon>
    </lineage>
</organism>
<dbReference type="EMBL" id="JAADJG010001244">
    <property type="protein sequence ID" value="KAF4420092.1"/>
    <property type="molecule type" value="Genomic_DNA"/>
</dbReference>
<feature type="chain" id="PRO_5034107600" description="Rhamnogalacturonan lyase domain-containing protein" evidence="1">
    <location>
        <begin position="16"/>
        <end position="143"/>
    </location>
</feature>
<dbReference type="OrthoDB" id="5070372at2759"/>
<proteinExistence type="predicted"/>
<protein>
    <recommendedName>
        <fullName evidence="4">Rhamnogalacturonan lyase domain-containing protein</fullName>
    </recommendedName>
</protein>
<dbReference type="AlphaFoldDB" id="A0A8H4JHG9"/>
<evidence type="ECO:0000256" key="1">
    <source>
        <dbReference type="SAM" id="SignalP"/>
    </source>
</evidence>